<reference evidence="4" key="2">
    <citation type="submission" date="2025-08" db="UniProtKB">
        <authorList>
            <consortium name="Ensembl"/>
        </authorList>
    </citation>
    <scope>IDENTIFICATION</scope>
</reference>
<protein>
    <recommendedName>
        <fullName evidence="3">C-type lectin domain-containing protein</fullName>
    </recommendedName>
</protein>
<dbReference type="GO" id="GO:0005886">
    <property type="term" value="C:plasma membrane"/>
    <property type="evidence" value="ECO:0007669"/>
    <property type="project" value="UniProtKB-SubCell"/>
</dbReference>
<evidence type="ECO:0000256" key="2">
    <source>
        <dbReference type="SAM" id="Coils"/>
    </source>
</evidence>
<dbReference type="Gene3D" id="1.20.5.400">
    <property type="match status" value="1"/>
</dbReference>
<reference evidence="4" key="3">
    <citation type="submission" date="2025-09" db="UniProtKB">
        <authorList>
            <consortium name="Ensembl"/>
        </authorList>
    </citation>
    <scope>IDENTIFICATION</scope>
</reference>
<dbReference type="PANTHER" id="PTHR45710">
    <property type="entry name" value="C-TYPE LECTIN DOMAIN-CONTAINING PROTEIN 180"/>
    <property type="match status" value="1"/>
</dbReference>
<dbReference type="Proteomes" id="UP000472263">
    <property type="component" value="Chromosome 11"/>
</dbReference>
<dbReference type="InParanoid" id="A0A667WYC5"/>
<dbReference type="SUPFAM" id="SSF56436">
    <property type="entry name" value="C-type lectin-like"/>
    <property type="match status" value="1"/>
</dbReference>
<dbReference type="AlphaFoldDB" id="A0A667WYC5"/>
<dbReference type="PROSITE" id="PS50041">
    <property type="entry name" value="C_TYPE_LECTIN_2"/>
    <property type="match status" value="1"/>
</dbReference>
<dbReference type="GeneTree" id="ENSGT00940000172892"/>
<evidence type="ECO:0000259" key="3">
    <source>
        <dbReference type="PROSITE" id="PS50041"/>
    </source>
</evidence>
<dbReference type="Ensembl" id="ENSMMDT00005007975.1">
    <property type="protein sequence ID" value="ENSMMDP00005007742.1"/>
    <property type="gene ID" value="ENSMMDG00005004263.1"/>
</dbReference>
<keyword evidence="5" id="KW-1185">Reference proteome</keyword>
<dbReference type="InterPro" id="IPR016187">
    <property type="entry name" value="CTDL_fold"/>
</dbReference>
<feature type="coiled-coil region" evidence="2">
    <location>
        <begin position="69"/>
        <end position="103"/>
    </location>
</feature>
<keyword evidence="2" id="KW-0175">Coiled coil</keyword>
<organism evidence="4 5">
    <name type="scientific">Myripristis murdjan</name>
    <name type="common">pinecone soldierfish</name>
    <dbReference type="NCBI Taxonomy" id="586833"/>
    <lineage>
        <taxon>Eukaryota</taxon>
        <taxon>Metazoa</taxon>
        <taxon>Chordata</taxon>
        <taxon>Craniata</taxon>
        <taxon>Vertebrata</taxon>
        <taxon>Euteleostomi</taxon>
        <taxon>Actinopterygii</taxon>
        <taxon>Neopterygii</taxon>
        <taxon>Teleostei</taxon>
        <taxon>Neoteleostei</taxon>
        <taxon>Acanthomorphata</taxon>
        <taxon>Holocentriformes</taxon>
        <taxon>Holocentridae</taxon>
        <taxon>Myripristis</taxon>
    </lineage>
</organism>
<reference evidence="4" key="1">
    <citation type="submission" date="2019-06" db="EMBL/GenBank/DDBJ databases">
        <authorList>
            <consortium name="Wellcome Sanger Institute Data Sharing"/>
        </authorList>
    </citation>
    <scope>NUCLEOTIDE SEQUENCE [LARGE SCALE GENOMIC DNA]</scope>
</reference>
<accession>A0A667WYC5</accession>
<evidence type="ECO:0000256" key="1">
    <source>
        <dbReference type="ARBA" id="ARBA00004401"/>
    </source>
</evidence>
<dbReference type="PANTHER" id="PTHR45710:SF31">
    <property type="entry name" value="EARLY ACTIVATION ANTIGEN CD69"/>
    <property type="match status" value="1"/>
</dbReference>
<feature type="domain" description="C-type lectin" evidence="3">
    <location>
        <begin position="126"/>
        <end position="203"/>
    </location>
</feature>
<dbReference type="InterPro" id="IPR001304">
    <property type="entry name" value="C-type_lectin-like"/>
</dbReference>
<sequence>MKAFLTKVHNVCAPLNVWNLMLLNGLLIQCFKTEYFHFVYMGFVSSLDISVIMERDNHNTSHSQLQTSYHSLTEERDQLQTSYHNLTEERDQLQTEVNELKRHIEVQSVILYELKWKWCPEGWNRSGCSCYYTSTESDTWWQSREKCRSKGADLVVINSKEEQDFVRGLKMKRASWIGLWTVWKQQSQTMEWEWVDKSPITVT</sequence>
<name>A0A667WYC5_9TELE</name>
<evidence type="ECO:0000313" key="5">
    <source>
        <dbReference type="Proteomes" id="UP000472263"/>
    </source>
</evidence>
<proteinExistence type="predicted"/>
<dbReference type="InterPro" id="IPR050828">
    <property type="entry name" value="C-type_lectin/matrix_domain"/>
</dbReference>
<dbReference type="SMART" id="SM00034">
    <property type="entry name" value="CLECT"/>
    <property type="match status" value="1"/>
</dbReference>
<comment type="subcellular location">
    <subcellularLocation>
        <location evidence="1">Cell membrane</location>
        <topology evidence="1">Single-pass type II membrane protein</topology>
    </subcellularLocation>
</comment>
<evidence type="ECO:0000313" key="4">
    <source>
        <dbReference type="Ensembl" id="ENSMMDP00005007742.1"/>
    </source>
</evidence>
<dbReference type="InterPro" id="IPR016186">
    <property type="entry name" value="C-type_lectin-like/link_sf"/>
</dbReference>
<dbReference type="Gene3D" id="3.10.100.10">
    <property type="entry name" value="Mannose-Binding Protein A, subunit A"/>
    <property type="match status" value="1"/>
</dbReference>
<dbReference type="Pfam" id="PF00059">
    <property type="entry name" value="Lectin_C"/>
    <property type="match status" value="1"/>
</dbReference>